<evidence type="ECO:0000313" key="2">
    <source>
        <dbReference type="Proteomes" id="UP000449209"/>
    </source>
</evidence>
<gene>
    <name evidence="1" type="ORF">GB993_08165</name>
</gene>
<sequence length="91" mass="9928">MAFCNPPIPMLAPRYPTAFVSPGWKANPIPSAPVVFESLPRLTDPVNSKLLSRSIRSFNVKLPACSFTSSVSVTIPVSLFSSYLYVADPLR</sequence>
<organism evidence="1 2">
    <name type="scientific">Furfurilactobacillus milii</name>
    <dbReference type="NCBI Taxonomy" id="2888272"/>
    <lineage>
        <taxon>Bacteria</taxon>
        <taxon>Bacillati</taxon>
        <taxon>Bacillota</taxon>
        <taxon>Bacilli</taxon>
        <taxon>Lactobacillales</taxon>
        <taxon>Lactobacillaceae</taxon>
        <taxon>Furfurilactobacillus</taxon>
    </lineage>
</organism>
<reference evidence="1 2" key="1">
    <citation type="journal article" date="2019" name="Appl. Environ. Microbiol.">
        <title>Genetic determinants of hydroxycinnamic acid metabolism in heterofermentative lactobacilli.</title>
        <authorList>
            <person name="Gaur G."/>
            <person name="Oh J.H."/>
            <person name="Filannino P."/>
            <person name="Gobbetti M."/>
            <person name="van Pijkeren J.P."/>
            <person name="Ganzle M.G."/>
        </authorList>
    </citation>
    <scope>NUCLEOTIDE SEQUENCE [LARGE SCALE GENOMIC DNA]</scope>
    <source>
        <strain evidence="1 2">C5</strain>
    </source>
</reference>
<accession>A0A6N9I3W0</accession>
<protein>
    <submittedName>
        <fullName evidence="1">Uncharacterized protein</fullName>
    </submittedName>
</protein>
<proteinExistence type="predicted"/>
<comment type="caution">
    <text evidence="1">The sequence shown here is derived from an EMBL/GenBank/DDBJ whole genome shotgun (WGS) entry which is preliminary data.</text>
</comment>
<evidence type="ECO:0000313" key="1">
    <source>
        <dbReference type="EMBL" id="MYV17477.1"/>
    </source>
</evidence>
<dbReference type="Proteomes" id="UP000449209">
    <property type="component" value="Unassembled WGS sequence"/>
</dbReference>
<dbReference type="EMBL" id="WEZQ01000014">
    <property type="protein sequence ID" value="MYV17477.1"/>
    <property type="molecule type" value="Genomic_DNA"/>
</dbReference>
<name>A0A6N9I3W0_9LACO</name>
<dbReference type="AlphaFoldDB" id="A0A6N9I3W0"/>